<feature type="non-terminal residue" evidence="2">
    <location>
        <position position="1"/>
    </location>
</feature>
<keyword evidence="1" id="KW-1133">Transmembrane helix</keyword>
<accession>A0A812K721</accession>
<evidence type="ECO:0000256" key="1">
    <source>
        <dbReference type="SAM" id="Phobius"/>
    </source>
</evidence>
<keyword evidence="1" id="KW-0472">Membrane</keyword>
<dbReference type="OrthoDB" id="417123at2759"/>
<gene>
    <name evidence="2" type="primary">MAP2B</name>
    <name evidence="2" type="ORF">SPIL2461_LOCUS2972</name>
</gene>
<organism evidence="2 3">
    <name type="scientific">Symbiodinium pilosum</name>
    <name type="common">Dinoflagellate</name>
    <dbReference type="NCBI Taxonomy" id="2952"/>
    <lineage>
        <taxon>Eukaryota</taxon>
        <taxon>Sar</taxon>
        <taxon>Alveolata</taxon>
        <taxon>Dinophyceae</taxon>
        <taxon>Suessiales</taxon>
        <taxon>Symbiodiniaceae</taxon>
        <taxon>Symbiodinium</taxon>
    </lineage>
</organism>
<keyword evidence="3" id="KW-1185">Reference proteome</keyword>
<dbReference type="EMBL" id="CAJNIZ010003402">
    <property type="protein sequence ID" value="CAE7222127.1"/>
    <property type="molecule type" value="Genomic_DNA"/>
</dbReference>
<reference evidence="2" key="1">
    <citation type="submission" date="2021-02" db="EMBL/GenBank/DDBJ databases">
        <authorList>
            <person name="Dougan E. K."/>
            <person name="Rhodes N."/>
            <person name="Thang M."/>
            <person name="Chan C."/>
        </authorList>
    </citation>
    <scope>NUCLEOTIDE SEQUENCE</scope>
</reference>
<dbReference type="Proteomes" id="UP000649617">
    <property type="component" value="Unassembled WGS sequence"/>
</dbReference>
<proteinExistence type="predicted"/>
<protein>
    <submittedName>
        <fullName evidence="2">MAP2B protein</fullName>
    </submittedName>
</protein>
<feature type="transmembrane region" description="Helical" evidence="1">
    <location>
        <begin position="35"/>
        <end position="53"/>
    </location>
</feature>
<keyword evidence="1" id="KW-0812">Transmembrane</keyword>
<feature type="transmembrane region" description="Helical" evidence="1">
    <location>
        <begin position="74"/>
        <end position="92"/>
    </location>
</feature>
<evidence type="ECO:0000313" key="3">
    <source>
        <dbReference type="Proteomes" id="UP000649617"/>
    </source>
</evidence>
<name>A0A812K721_SYMPI</name>
<comment type="caution">
    <text evidence="2">The sequence shown here is derived from an EMBL/GenBank/DDBJ whole genome shotgun (WGS) entry which is preliminary data.</text>
</comment>
<evidence type="ECO:0000313" key="2">
    <source>
        <dbReference type="EMBL" id="CAE7222127.1"/>
    </source>
</evidence>
<sequence>ALTSAEFPLAQRYVDVLLMMTLMFVMIAVDYKSMYTIGSEIMMFFYSLYVYFIDKYFFLRINRQTYYVSSKLDLTVHYLFAVPMFLLAWFPIQLLDASLPSGWGRYAAMAGAMLLFLATAHICECCNHPQRELSDVPYVEVASITACNYFNTNHAHVLRTLHFPSIVVPPVYPHLPGKEYLHGGQFADHDDSVHLRETLMLLAKSPFSELDALGNPQDLT</sequence>
<dbReference type="AlphaFoldDB" id="A0A812K721"/>
<feature type="transmembrane region" description="Helical" evidence="1">
    <location>
        <begin position="104"/>
        <end position="123"/>
    </location>
</feature>
<feature type="transmembrane region" description="Helical" evidence="1">
    <location>
        <begin position="12"/>
        <end position="29"/>
    </location>
</feature>